<keyword evidence="2" id="KW-1185">Reference proteome</keyword>
<dbReference type="Proteomes" id="UP000324222">
    <property type="component" value="Unassembled WGS sequence"/>
</dbReference>
<comment type="caution">
    <text evidence="1">The sequence shown here is derived from an EMBL/GenBank/DDBJ whole genome shotgun (WGS) entry which is preliminary data.</text>
</comment>
<gene>
    <name evidence="1" type="ORF">E2C01_027902</name>
</gene>
<accession>A0A5B7EJ43</accession>
<dbReference type="AlphaFoldDB" id="A0A5B7EJ43"/>
<evidence type="ECO:0000313" key="2">
    <source>
        <dbReference type="Proteomes" id="UP000324222"/>
    </source>
</evidence>
<dbReference type="EMBL" id="VSRR010003070">
    <property type="protein sequence ID" value="MPC34510.1"/>
    <property type="molecule type" value="Genomic_DNA"/>
</dbReference>
<reference evidence="1 2" key="1">
    <citation type="submission" date="2019-05" db="EMBL/GenBank/DDBJ databases">
        <title>Another draft genome of Portunus trituberculatus and its Hox gene families provides insights of decapod evolution.</title>
        <authorList>
            <person name="Jeong J.-H."/>
            <person name="Song I."/>
            <person name="Kim S."/>
            <person name="Choi T."/>
            <person name="Kim D."/>
            <person name="Ryu S."/>
            <person name="Kim W."/>
        </authorList>
    </citation>
    <scope>NUCLEOTIDE SEQUENCE [LARGE SCALE GENOMIC DNA]</scope>
    <source>
        <tissue evidence="1">Muscle</tissue>
    </source>
</reference>
<name>A0A5B7EJ43_PORTR</name>
<evidence type="ECO:0000313" key="1">
    <source>
        <dbReference type="EMBL" id="MPC34510.1"/>
    </source>
</evidence>
<sequence>MSTSAARTTQHVSPHCRPSNRHVHYLSSHTGYLSPPTQFSYASSTPILRFSTLFTRYFYSPTRLQNFIQYS</sequence>
<protein>
    <submittedName>
        <fullName evidence="1">Uncharacterized protein</fullName>
    </submittedName>
</protein>
<proteinExistence type="predicted"/>
<organism evidence="1 2">
    <name type="scientific">Portunus trituberculatus</name>
    <name type="common">Swimming crab</name>
    <name type="synonym">Neptunus trituberculatus</name>
    <dbReference type="NCBI Taxonomy" id="210409"/>
    <lineage>
        <taxon>Eukaryota</taxon>
        <taxon>Metazoa</taxon>
        <taxon>Ecdysozoa</taxon>
        <taxon>Arthropoda</taxon>
        <taxon>Crustacea</taxon>
        <taxon>Multicrustacea</taxon>
        <taxon>Malacostraca</taxon>
        <taxon>Eumalacostraca</taxon>
        <taxon>Eucarida</taxon>
        <taxon>Decapoda</taxon>
        <taxon>Pleocyemata</taxon>
        <taxon>Brachyura</taxon>
        <taxon>Eubrachyura</taxon>
        <taxon>Portunoidea</taxon>
        <taxon>Portunidae</taxon>
        <taxon>Portuninae</taxon>
        <taxon>Portunus</taxon>
    </lineage>
</organism>